<dbReference type="Proteomes" id="UP001055453">
    <property type="component" value="Chromosome"/>
</dbReference>
<protein>
    <recommendedName>
        <fullName evidence="2">Surface-adhesin protein E-like domain-containing protein</fullName>
    </recommendedName>
</protein>
<feature type="signal peptide" evidence="1">
    <location>
        <begin position="1"/>
        <end position="20"/>
    </location>
</feature>
<keyword evidence="4" id="KW-1185">Reference proteome</keyword>
<proteinExistence type="predicted"/>
<gene>
    <name evidence="3" type="ORF">ANSO36C_27310</name>
</gene>
<name>A0ABM7Z1T7_NOSCO</name>
<evidence type="ECO:0000313" key="3">
    <source>
        <dbReference type="EMBL" id="BDI16929.1"/>
    </source>
</evidence>
<accession>A0ABM7Z1T7</accession>
<evidence type="ECO:0000259" key="2">
    <source>
        <dbReference type="Pfam" id="PF16747"/>
    </source>
</evidence>
<feature type="domain" description="Surface-adhesin protein E-like" evidence="2">
    <location>
        <begin position="22"/>
        <end position="119"/>
    </location>
</feature>
<organism evidence="3 4">
    <name type="scientific">Nostoc cf. commune SO-36</name>
    <dbReference type="NCBI Taxonomy" id="449208"/>
    <lineage>
        <taxon>Bacteria</taxon>
        <taxon>Bacillati</taxon>
        <taxon>Cyanobacteriota</taxon>
        <taxon>Cyanophyceae</taxon>
        <taxon>Nostocales</taxon>
        <taxon>Nostocaceae</taxon>
        <taxon>Nostoc</taxon>
    </lineage>
</organism>
<evidence type="ECO:0000313" key="4">
    <source>
        <dbReference type="Proteomes" id="UP001055453"/>
    </source>
</evidence>
<sequence>MKSLLLGLMIAMSAALPAAAEWQHIGDNESETSFYIDDESIREINGGYQYSEMLISESQNKYLVVQEQMLCRERATRITGYESYTRNGKLIQSRQIPNDKFGKIVIDTVKATLWEKLCN</sequence>
<feature type="chain" id="PRO_5047394325" description="Surface-adhesin protein E-like domain-containing protein" evidence="1">
    <location>
        <begin position="21"/>
        <end position="119"/>
    </location>
</feature>
<keyword evidence="1" id="KW-0732">Signal</keyword>
<dbReference type="InterPro" id="IPR031939">
    <property type="entry name" value="Adhesin_E-like"/>
</dbReference>
<reference evidence="3" key="1">
    <citation type="submission" date="2022-04" db="EMBL/GenBank/DDBJ databases">
        <title>Complete genome sequence of a cyanobacterium, Nostoc sp. SO-36, isolated in Antarctica.</title>
        <authorList>
            <person name="Kanesaki Y."/>
            <person name="Effendi D."/>
            <person name="Sakamoto T."/>
            <person name="Ohtani S."/>
            <person name="Awai K."/>
        </authorList>
    </citation>
    <scope>NUCLEOTIDE SEQUENCE</scope>
    <source>
        <strain evidence="3">SO-36</strain>
    </source>
</reference>
<dbReference type="Pfam" id="PF16747">
    <property type="entry name" value="Adhesin_E"/>
    <property type="match status" value="1"/>
</dbReference>
<dbReference type="EMBL" id="AP025732">
    <property type="protein sequence ID" value="BDI16929.1"/>
    <property type="molecule type" value="Genomic_DNA"/>
</dbReference>
<dbReference type="RefSeq" id="WP_251959959.1">
    <property type="nucleotide sequence ID" value="NZ_AP025732.1"/>
</dbReference>
<evidence type="ECO:0000256" key="1">
    <source>
        <dbReference type="SAM" id="SignalP"/>
    </source>
</evidence>